<dbReference type="Proteomes" id="UP001589813">
    <property type="component" value="Unassembled WGS sequence"/>
</dbReference>
<gene>
    <name evidence="2" type="ORF">ACFFJP_09930</name>
</gene>
<dbReference type="RefSeq" id="WP_377242946.1">
    <property type="nucleotide sequence ID" value="NZ_JBHLXP010000001.1"/>
</dbReference>
<evidence type="ECO:0008006" key="4">
    <source>
        <dbReference type="Google" id="ProtNLM"/>
    </source>
</evidence>
<proteinExistence type="predicted"/>
<dbReference type="EMBL" id="JBHLXP010000001">
    <property type="protein sequence ID" value="MFC0048606.1"/>
    <property type="molecule type" value="Genomic_DNA"/>
</dbReference>
<keyword evidence="3" id="KW-1185">Reference proteome</keyword>
<keyword evidence="1" id="KW-0732">Signal</keyword>
<name>A0ABV6BCM4_9GAMM</name>
<evidence type="ECO:0000313" key="3">
    <source>
        <dbReference type="Proteomes" id="UP001589813"/>
    </source>
</evidence>
<accession>A0ABV6BCM4</accession>
<feature type="chain" id="PRO_5046869874" description="Lipoprotein" evidence="1">
    <location>
        <begin position="24"/>
        <end position="187"/>
    </location>
</feature>
<dbReference type="PROSITE" id="PS51257">
    <property type="entry name" value="PROKAR_LIPOPROTEIN"/>
    <property type="match status" value="1"/>
</dbReference>
<reference evidence="2 3" key="1">
    <citation type="submission" date="2024-09" db="EMBL/GenBank/DDBJ databases">
        <authorList>
            <person name="Sun Q."/>
            <person name="Mori K."/>
        </authorList>
    </citation>
    <scope>NUCLEOTIDE SEQUENCE [LARGE SCALE GENOMIC DNA]</scope>
    <source>
        <strain evidence="2 3">KCTC 23315</strain>
    </source>
</reference>
<sequence length="187" mass="19583">MSVTRPLFTAGLLLLLTSCGYLSENPKTALEQQWLQKDPQIAEAVKQIREQGLAAVAGSAEAGTVAACVASRLAADPMGKLITVEGALVESAKVTQLLADIEKVFSQELSFDSVAAMLEQGADAAAYAKTLIDQQGLEQALATLKTLVAQSQQFASKDLGGHLQALVSTCKAYEVEETTPAADASKT</sequence>
<organism evidence="2 3">
    <name type="scientific">Rheinheimera tilapiae</name>
    <dbReference type="NCBI Taxonomy" id="875043"/>
    <lineage>
        <taxon>Bacteria</taxon>
        <taxon>Pseudomonadati</taxon>
        <taxon>Pseudomonadota</taxon>
        <taxon>Gammaproteobacteria</taxon>
        <taxon>Chromatiales</taxon>
        <taxon>Chromatiaceae</taxon>
        <taxon>Rheinheimera</taxon>
    </lineage>
</organism>
<feature type="signal peptide" evidence="1">
    <location>
        <begin position="1"/>
        <end position="23"/>
    </location>
</feature>
<evidence type="ECO:0000313" key="2">
    <source>
        <dbReference type="EMBL" id="MFC0048606.1"/>
    </source>
</evidence>
<evidence type="ECO:0000256" key="1">
    <source>
        <dbReference type="SAM" id="SignalP"/>
    </source>
</evidence>
<protein>
    <recommendedName>
        <fullName evidence="4">Lipoprotein</fullName>
    </recommendedName>
</protein>
<comment type="caution">
    <text evidence="2">The sequence shown here is derived from an EMBL/GenBank/DDBJ whole genome shotgun (WGS) entry which is preliminary data.</text>
</comment>